<feature type="domain" description="Secretin/TonB short N-terminal" evidence="12">
    <location>
        <begin position="75"/>
        <end position="126"/>
    </location>
</feature>
<evidence type="ECO:0000256" key="10">
    <source>
        <dbReference type="PROSITE-ProRule" id="PRU01360"/>
    </source>
</evidence>
<comment type="caution">
    <text evidence="14">The sequence shown here is derived from an EMBL/GenBank/DDBJ whole genome shotgun (WGS) entry which is preliminary data.</text>
</comment>
<dbReference type="SUPFAM" id="SSF49464">
    <property type="entry name" value="Carboxypeptidase regulatory domain-like"/>
    <property type="match status" value="1"/>
</dbReference>
<dbReference type="AlphaFoldDB" id="A0A1Y4PUU4"/>
<dbReference type="Pfam" id="PF00593">
    <property type="entry name" value="TonB_dep_Rec_b-barrel"/>
    <property type="match status" value="1"/>
</dbReference>
<evidence type="ECO:0000256" key="7">
    <source>
        <dbReference type="ARBA" id="ARBA00023077"/>
    </source>
</evidence>
<evidence type="ECO:0000313" key="16">
    <source>
        <dbReference type="Proteomes" id="UP000266492"/>
    </source>
</evidence>
<keyword evidence="9 10" id="KW-0998">Cell outer membrane</keyword>
<dbReference type="GO" id="GO:0006826">
    <property type="term" value="P:iron ion transport"/>
    <property type="evidence" value="ECO:0007669"/>
    <property type="project" value="UniProtKB-KW"/>
</dbReference>
<dbReference type="InterPro" id="IPR036942">
    <property type="entry name" value="Beta-barrel_TonB_sf"/>
</dbReference>
<reference evidence="13" key="2">
    <citation type="submission" date="2022-10" db="EMBL/GenBank/DDBJ databases">
        <title>Human gut microbiome strain richness.</title>
        <authorList>
            <person name="Chen-Liaw A."/>
        </authorList>
    </citation>
    <scope>NUCLEOTIDE SEQUENCE</scope>
    <source>
        <strain evidence="13">RTP21484st1_H8_RTP21484_190118</strain>
    </source>
</reference>
<dbReference type="SUPFAM" id="SSF56935">
    <property type="entry name" value="Porins"/>
    <property type="match status" value="1"/>
</dbReference>
<protein>
    <submittedName>
        <fullName evidence="14">SusC/RagA family TonB-linked outer membrane protein</fullName>
    </submittedName>
    <submittedName>
        <fullName evidence="13">TonB-dependent receptor</fullName>
    </submittedName>
</protein>
<dbReference type="Pfam" id="PF13715">
    <property type="entry name" value="CarbopepD_reg_2"/>
    <property type="match status" value="1"/>
</dbReference>
<comment type="subcellular location">
    <subcellularLocation>
        <location evidence="1 10">Cell outer membrane</location>
        <topology evidence="1 10">Multi-pass membrane protein</topology>
    </subcellularLocation>
</comment>
<dbReference type="SMART" id="SM00965">
    <property type="entry name" value="STN"/>
    <property type="match status" value="1"/>
</dbReference>
<dbReference type="InterPro" id="IPR023997">
    <property type="entry name" value="TonB-dep_OMP_SusC/RagA_CS"/>
</dbReference>
<dbReference type="InterPro" id="IPR023996">
    <property type="entry name" value="TonB-dep_OMP_SusC/RagA"/>
</dbReference>
<evidence type="ECO:0000256" key="9">
    <source>
        <dbReference type="ARBA" id="ARBA00023237"/>
    </source>
</evidence>
<evidence type="ECO:0000259" key="12">
    <source>
        <dbReference type="SMART" id="SM00965"/>
    </source>
</evidence>
<evidence type="ECO:0000256" key="3">
    <source>
        <dbReference type="ARBA" id="ARBA00022452"/>
    </source>
</evidence>
<dbReference type="InterPro" id="IPR008969">
    <property type="entry name" value="CarboxyPept-like_regulatory"/>
</dbReference>
<dbReference type="InterPro" id="IPR000531">
    <property type="entry name" value="Beta-barrel_TonB"/>
</dbReference>
<proteinExistence type="inferred from homology"/>
<dbReference type="InterPro" id="IPR011662">
    <property type="entry name" value="Secretin/TonB_short_N"/>
</dbReference>
<sequence length="1191" mass="133479">MQKHCSIQILGIKRLLKATLKGIPLPMRLLIIMLCVSIGCIRATNTYAQNAILDLKVNNQTIETVLKIIESRTDFVFFFNSQQVNVHKRVSINVNKQNIFKILDEVFKGSDVVYSVLDKSIILSSKRFAPDGNLKKITGKVVDTNGEPLIGVTIALKGSNRGTVSDVNGNFSLNGEEGKLNVLNISYIGYKDQQVKVEDGKTLIITLEEDTKVLEEVVVVGYGTQKKINLTGAVAVVDDKQVIGRSADNLSKLLQGAVPNMNVTVSNGRPGQGGSINIRGINSISSSATPLILVDGVEGTIDAVNPNDVESISVLKDASSAAVYGARAAYGVILVTTKSGNDGKTRVSYNGRYSFGSPTVSRDFETRGYYSAAINDMFYSTYQGSNYTNYNDEDYYEMWIRRNDKTENPERPWVVIKDGEYKYYGNFDWYNYFMDESRPTWEHNISVSGGNKKVHYFLSGAYYDQKGVIRKNMDSFTKYNFRSKVSIEIAPWLKISNNTSYKKDSYPFPGPGAINNLFDAISKHALASIVPINPDGTYMGNATVITGGYRPANDLSAILEYGKHKNEDTNYFFNTTFEAVMTPVKNVTVTANYSFAQHEYTAMNRSANYPYSRVPGEVLWKTDGYGLNTLYERSNHDWFHSYNIYGNYTNTFADVHHVSATAGVNYETKFFKDIKIQRNDLLSEDLTDFNLANGDEMSIAGGKNRYALFGLFYRLNYDYKNRYLFEFSGRYDGSSRFARGHRYGFFPSVSAGWRINEEKFFAPLRKQISNLKLRFSLGALGNQQVGYYDYLQTISSGGTISYAFGDKNKASGASISAPNASDFTWETVVTKNIGLDLGLLNNRLNMTADIYVRDTKDMLMASKDLPNVYGASSPKTNAANLRTKGWEASISWNDSFNLKGKAFHYSVVLGLADNTTKVTKYNNDNKTLGTPYEGQQLGEIWGYVVDGLFKTDEEAENYPVNQSYVNNILNISVKSQGLHAGDVKYVDLDGDNIISPTLSANDVKDQKVIGNSLPRYTYSVRLAADWNGIDFSALLQGVGRQHWYPNGETSLFWGPYARPYCTFIPKDFLTDVWSEDNPDAYFPRPRGYVALDVNPRELSKPNTRYLQNVAYCRLKNVTVGYSLPRTWLKALHMERVRVYFSGENLFTFSPLHSNYIDPEHAGASTSWKSGHTNVTSYPMSKTYSFGIDVTF</sequence>
<evidence type="ECO:0000256" key="2">
    <source>
        <dbReference type="ARBA" id="ARBA00022448"/>
    </source>
</evidence>
<dbReference type="Proteomes" id="UP000283329">
    <property type="component" value="Unassembled WGS sequence"/>
</dbReference>
<evidence type="ECO:0000313" key="17">
    <source>
        <dbReference type="Proteomes" id="UP000283329"/>
    </source>
</evidence>
<keyword evidence="5 10" id="KW-0812">Transmembrane</keyword>
<dbReference type="EMBL" id="JAQQPO010000023">
    <property type="protein sequence ID" value="MDC7960119.1"/>
    <property type="molecule type" value="Genomic_DNA"/>
</dbReference>
<keyword evidence="3 10" id="KW-1134">Transmembrane beta strand</keyword>
<dbReference type="Gene3D" id="2.170.130.10">
    <property type="entry name" value="TonB-dependent receptor, plug domain"/>
    <property type="match status" value="1"/>
</dbReference>
<dbReference type="EMBL" id="QRVZ01000005">
    <property type="protein sequence ID" value="RGS85123.1"/>
    <property type="molecule type" value="Genomic_DNA"/>
</dbReference>
<evidence type="ECO:0000256" key="8">
    <source>
        <dbReference type="ARBA" id="ARBA00023136"/>
    </source>
</evidence>
<evidence type="ECO:0000313" key="14">
    <source>
        <dbReference type="EMBL" id="RGS85123.1"/>
    </source>
</evidence>
<name>A0A1Y4PUU4_BACOV</name>
<keyword evidence="6" id="KW-0408">Iron</keyword>
<gene>
    <name evidence="15" type="ORF">DW206_01230</name>
    <name evidence="14" type="ORF">DWX70_08635</name>
    <name evidence="13" type="ORF">PQ628_18100</name>
</gene>
<dbReference type="Gene3D" id="2.60.40.1120">
    <property type="entry name" value="Carboxypeptidase-like, regulatory domain"/>
    <property type="match status" value="1"/>
</dbReference>
<dbReference type="NCBIfam" id="TIGR04057">
    <property type="entry name" value="SusC_RagA_signa"/>
    <property type="match status" value="1"/>
</dbReference>
<dbReference type="PROSITE" id="PS52016">
    <property type="entry name" value="TONB_DEPENDENT_REC_3"/>
    <property type="match status" value="1"/>
</dbReference>
<reference evidence="16 17" key="1">
    <citation type="submission" date="2018-08" db="EMBL/GenBank/DDBJ databases">
        <title>A genome reference for cultivated species of the human gut microbiota.</title>
        <authorList>
            <person name="Zou Y."/>
            <person name="Xue W."/>
            <person name="Luo G."/>
        </authorList>
    </citation>
    <scope>NUCLEOTIDE SEQUENCE [LARGE SCALE GENOMIC DNA]</scope>
    <source>
        <strain evidence="14 16">AF20-9LB</strain>
        <strain evidence="15 17">AM17-48</strain>
    </source>
</reference>
<dbReference type="EMBL" id="QRJR01000001">
    <property type="protein sequence ID" value="RHH52674.1"/>
    <property type="molecule type" value="Genomic_DNA"/>
</dbReference>
<evidence type="ECO:0000256" key="5">
    <source>
        <dbReference type="ARBA" id="ARBA00022692"/>
    </source>
</evidence>
<dbReference type="InterPro" id="IPR012910">
    <property type="entry name" value="Plug_dom"/>
</dbReference>
<keyword evidence="4" id="KW-0410">Iron transport</keyword>
<organism evidence="14 16">
    <name type="scientific">Bacteroides ovatus</name>
    <dbReference type="NCBI Taxonomy" id="28116"/>
    <lineage>
        <taxon>Bacteria</taxon>
        <taxon>Pseudomonadati</taxon>
        <taxon>Bacteroidota</taxon>
        <taxon>Bacteroidia</taxon>
        <taxon>Bacteroidales</taxon>
        <taxon>Bacteroidaceae</taxon>
        <taxon>Bacteroides</taxon>
    </lineage>
</organism>
<evidence type="ECO:0000313" key="13">
    <source>
        <dbReference type="EMBL" id="MDC7960119.1"/>
    </source>
</evidence>
<dbReference type="Proteomes" id="UP001215078">
    <property type="component" value="Unassembled WGS sequence"/>
</dbReference>
<accession>A0A1Y4PUU4</accession>
<dbReference type="RefSeq" id="WP_004324620.1">
    <property type="nucleotide sequence ID" value="NZ_BAABYV010000001.1"/>
</dbReference>
<dbReference type="NCBIfam" id="TIGR04056">
    <property type="entry name" value="OMP_RagA_SusC"/>
    <property type="match status" value="1"/>
</dbReference>
<evidence type="ECO:0000313" key="15">
    <source>
        <dbReference type="EMBL" id="RHH52674.1"/>
    </source>
</evidence>
<keyword evidence="7 11" id="KW-0798">TonB box</keyword>
<keyword evidence="2 10" id="KW-0813">Transport</keyword>
<dbReference type="Proteomes" id="UP000266492">
    <property type="component" value="Unassembled WGS sequence"/>
</dbReference>
<dbReference type="InterPro" id="IPR039426">
    <property type="entry name" value="TonB-dep_rcpt-like"/>
</dbReference>
<keyword evidence="4" id="KW-0406">Ion transport</keyword>
<dbReference type="Gene3D" id="2.40.170.20">
    <property type="entry name" value="TonB-dependent receptor, beta-barrel domain"/>
    <property type="match status" value="1"/>
</dbReference>
<keyword evidence="8 10" id="KW-0472">Membrane</keyword>
<dbReference type="InterPro" id="IPR037066">
    <property type="entry name" value="Plug_dom_sf"/>
</dbReference>
<evidence type="ECO:0000256" key="4">
    <source>
        <dbReference type="ARBA" id="ARBA00022496"/>
    </source>
</evidence>
<evidence type="ECO:0000256" key="11">
    <source>
        <dbReference type="RuleBase" id="RU003357"/>
    </source>
</evidence>
<comment type="similarity">
    <text evidence="10 11">Belongs to the TonB-dependent receptor family.</text>
</comment>
<keyword evidence="13" id="KW-0675">Receptor</keyword>
<dbReference type="GO" id="GO:0009279">
    <property type="term" value="C:cell outer membrane"/>
    <property type="evidence" value="ECO:0007669"/>
    <property type="project" value="UniProtKB-SubCell"/>
</dbReference>
<dbReference type="Pfam" id="PF07660">
    <property type="entry name" value="STN"/>
    <property type="match status" value="1"/>
</dbReference>
<dbReference type="Pfam" id="PF07715">
    <property type="entry name" value="Plug"/>
    <property type="match status" value="1"/>
</dbReference>
<evidence type="ECO:0000256" key="6">
    <source>
        <dbReference type="ARBA" id="ARBA00023004"/>
    </source>
</evidence>
<evidence type="ECO:0000256" key="1">
    <source>
        <dbReference type="ARBA" id="ARBA00004571"/>
    </source>
</evidence>